<evidence type="ECO:0000256" key="4">
    <source>
        <dbReference type="ARBA" id="ARBA00022989"/>
    </source>
</evidence>
<feature type="transmembrane region" description="Helical" evidence="6">
    <location>
        <begin position="278"/>
        <end position="294"/>
    </location>
</feature>
<keyword evidence="5 6" id="KW-0472">Membrane</keyword>
<reference evidence="7 9" key="1">
    <citation type="journal article" date="2011" name="Stand. Genomic Sci.">
        <title>Draft genome sequence of Caminibacter mediatlanticus strain TB-2, an epsilonproteobacterium isolated from a deep-sea hydrothermal vent.</title>
        <authorList>
            <person name="Giovannelli D."/>
            <person name="Ferriera S."/>
            <person name="Johnson J."/>
            <person name="Kravitz S."/>
            <person name="Perez-Rodriguez I."/>
            <person name="Ricci J."/>
            <person name="O'Brien C."/>
            <person name="Voordeckers J.W."/>
            <person name="Bini E."/>
            <person name="Vetriani C."/>
        </authorList>
    </citation>
    <scope>NUCLEOTIDE SEQUENCE [LARGE SCALE GENOMIC DNA]</scope>
    <source>
        <strain evidence="7 9">TB-2</strain>
    </source>
</reference>
<keyword evidence="2" id="KW-1003">Cell membrane</keyword>
<name>A0AAI9F336_9BACT</name>
<dbReference type="GO" id="GO:0015920">
    <property type="term" value="P:lipopolysaccharide transport"/>
    <property type="evidence" value="ECO:0007669"/>
    <property type="project" value="TreeGrafter"/>
</dbReference>
<evidence type="ECO:0000256" key="1">
    <source>
        <dbReference type="ARBA" id="ARBA00004651"/>
    </source>
</evidence>
<feature type="transmembrane region" description="Helical" evidence="6">
    <location>
        <begin position="99"/>
        <end position="122"/>
    </location>
</feature>
<evidence type="ECO:0000256" key="6">
    <source>
        <dbReference type="SAM" id="Phobius"/>
    </source>
</evidence>
<dbReference type="Proteomes" id="UP000003288">
    <property type="component" value="Unassembled WGS sequence"/>
</dbReference>
<organism evidence="7 9">
    <name type="scientific">Caminibacter mediatlanticus TB-2</name>
    <dbReference type="NCBI Taxonomy" id="391592"/>
    <lineage>
        <taxon>Bacteria</taxon>
        <taxon>Pseudomonadati</taxon>
        <taxon>Campylobacterota</taxon>
        <taxon>Epsilonproteobacteria</taxon>
        <taxon>Nautiliales</taxon>
        <taxon>Nautiliaceae</taxon>
        <taxon>Caminibacter</taxon>
    </lineage>
</organism>
<evidence type="ECO:0000313" key="9">
    <source>
        <dbReference type="Proteomes" id="UP000003288"/>
    </source>
</evidence>
<evidence type="ECO:0000313" key="10">
    <source>
        <dbReference type="Proteomes" id="UP000306825"/>
    </source>
</evidence>
<evidence type="ECO:0000256" key="3">
    <source>
        <dbReference type="ARBA" id="ARBA00022692"/>
    </source>
</evidence>
<keyword evidence="4 6" id="KW-1133">Transmembrane helix</keyword>
<evidence type="ECO:0000313" key="7">
    <source>
        <dbReference type="EMBL" id="EDM24395.1"/>
    </source>
</evidence>
<dbReference type="EMBL" id="CP040463">
    <property type="protein sequence ID" value="QCT95046.1"/>
    <property type="molecule type" value="Genomic_DNA"/>
</dbReference>
<keyword evidence="3 6" id="KW-0812">Transmembrane</keyword>
<dbReference type="RefSeq" id="WP_007473288.1">
    <property type="nucleotide sequence ID" value="NZ_ABCJ01000001.1"/>
</dbReference>
<evidence type="ECO:0000256" key="2">
    <source>
        <dbReference type="ARBA" id="ARBA00022475"/>
    </source>
</evidence>
<feature type="transmembrane region" description="Helical" evidence="6">
    <location>
        <begin position="12"/>
        <end position="33"/>
    </location>
</feature>
<proteinExistence type="predicted"/>
<keyword evidence="10" id="KW-1185">Reference proteome</keyword>
<dbReference type="EMBL" id="ABCJ01000001">
    <property type="protein sequence ID" value="EDM24395.1"/>
    <property type="molecule type" value="Genomic_DNA"/>
</dbReference>
<accession>A0AAI9F336</accession>
<dbReference type="Proteomes" id="UP000306825">
    <property type="component" value="Chromosome"/>
</dbReference>
<reference evidence="8 10" key="2">
    <citation type="submission" date="2019-05" db="EMBL/GenBank/DDBJ databases">
        <title>A comparative analysis of the Nautiliaceae.</title>
        <authorList>
            <person name="Grosche A."/>
            <person name="Smedile F."/>
            <person name="Vetriani C."/>
        </authorList>
    </citation>
    <scope>NUCLEOTIDE SEQUENCE [LARGE SCALE GENOMIC DNA]</scope>
    <source>
        <strain evidence="8 10">TB-2</strain>
    </source>
</reference>
<comment type="subcellular location">
    <subcellularLocation>
        <location evidence="1">Cell membrane</location>
        <topology evidence="1">Multi-pass membrane protein</topology>
    </subcellularLocation>
</comment>
<dbReference type="PANTHER" id="PTHR33529:SF7">
    <property type="entry name" value="LIPOPOLYSACCHARIDE EXPORT SYSTEM PERMEASE PROTEIN LPTF"/>
    <property type="match status" value="1"/>
</dbReference>
<dbReference type="Pfam" id="PF03739">
    <property type="entry name" value="LptF_LptG"/>
    <property type="match status" value="1"/>
</dbReference>
<dbReference type="InterPro" id="IPR005495">
    <property type="entry name" value="LptG/LptF_permease"/>
</dbReference>
<dbReference type="GO" id="GO:0043190">
    <property type="term" value="C:ATP-binding cassette (ABC) transporter complex"/>
    <property type="evidence" value="ECO:0007669"/>
    <property type="project" value="TreeGrafter"/>
</dbReference>
<protein>
    <submittedName>
        <fullName evidence="8">LptF/LptG family permease</fullName>
    </submittedName>
</protein>
<dbReference type="AlphaFoldDB" id="A0AAI9F336"/>
<evidence type="ECO:0000313" key="8">
    <source>
        <dbReference type="EMBL" id="QCT95046.1"/>
    </source>
</evidence>
<sequence>MRKISVYILNQFLPLFLTIFFVISAIISLIYIITISNITSKIQITFIELLKFYILSMPQILLITLAISFFISAINLYSKLSETQELIALFSLGFKPKTLLNPILLLAILLTFINLFILFISIPYAKMNFNNLKNEKKQEAKFNFQSSQVSQQFGDWVIFANKGKNNSFTKIYLYSPKENKFIISQNAQLQNKNSVLNFALTIGNIYDFNKSMQIKFNKMEINQLIPKVKISIFNFKDYFKYNKKEFAKYLPIALLPITLFFFIPLISFFHPRLNKSHPLFYAITILSIYSIVSLSNKNFILSILISVLFFIIGGILYKWKVKF</sequence>
<feature type="transmembrane region" description="Helical" evidence="6">
    <location>
        <begin position="246"/>
        <end position="266"/>
    </location>
</feature>
<feature type="transmembrane region" description="Helical" evidence="6">
    <location>
        <begin position="300"/>
        <end position="319"/>
    </location>
</feature>
<dbReference type="PANTHER" id="PTHR33529">
    <property type="entry name" value="SLR0882 PROTEIN-RELATED"/>
    <property type="match status" value="1"/>
</dbReference>
<gene>
    <name evidence="7" type="ORF">CMTB2_02728</name>
    <name evidence="8" type="ORF">FE773_07530</name>
</gene>
<feature type="transmembrane region" description="Helical" evidence="6">
    <location>
        <begin position="53"/>
        <end position="78"/>
    </location>
</feature>
<evidence type="ECO:0000256" key="5">
    <source>
        <dbReference type="ARBA" id="ARBA00023136"/>
    </source>
</evidence>